<organism evidence="2 3">
    <name type="scientific">Alternaria atra</name>
    <dbReference type="NCBI Taxonomy" id="119953"/>
    <lineage>
        <taxon>Eukaryota</taxon>
        <taxon>Fungi</taxon>
        <taxon>Dikarya</taxon>
        <taxon>Ascomycota</taxon>
        <taxon>Pezizomycotina</taxon>
        <taxon>Dothideomycetes</taxon>
        <taxon>Pleosporomycetidae</taxon>
        <taxon>Pleosporales</taxon>
        <taxon>Pleosporineae</taxon>
        <taxon>Pleosporaceae</taxon>
        <taxon>Alternaria</taxon>
        <taxon>Alternaria sect. Ulocladioides</taxon>
    </lineage>
</organism>
<comment type="caution">
    <text evidence="2">The sequence shown here is derived from an EMBL/GenBank/DDBJ whole genome shotgun (WGS) entry which is preliminary data.</text>
</comment>
<feature type="region of interest" description="Disordered" evidence="1">
    <location>
        <begin position="348"/>
        <end position="367"/>
    </location>
</feature>
<dbReference type="Proteomes" id="UP000676310">
    <property type="component" value="Unassembled WGS sequence"/>
</dbReference>
<dbReference type="EMBL" id="CAJRGZ010000017">
    <property type="protein sequence ID" value="CAG5155772.1"/>
    <property type="molecule type" value="Genomic_DNA"/>
</dbReference>
<keyword evidence="3" id="KW-1185">Reference proteome</keyword>
<feature type="region of interest" description="Disordered" evidence="1">
    <location>
        <begin position="153"/>
        <end position="185"/>
    </location>
</feature>
<dbReference type="GeneID" id="67015426"/>
<evidence type="ECO:0000313" key="3">
    <source>
        <dbReference type="Proteomes" id="UP000676310"/>
    </source>
</evidence>
<sequence length="367" mass="41039">MSNTHRIDATILELNSQLSQSELHPPLRRTVDGQLYDPRHPTQPEKIHATISDLKGDIIDCNKPYPVLRRTASGHLFQPKTPAVPEHESRALGSSTSDLINPNSVNLPEVRLQPYKYHTARSLGIVIAMGQGPLNPVHLMSETLEQRSVVPERDIVSPESSPRRPAQLIGKAPPHTLRNVGPTNDLRGQFALHATMYDADNEASPKAKRSSELSVKTSCAVHRTTSSDRKVTLRQWEGRNKDLAKEKADNRRLYDLRDAEQNEVGYVSSCHNLRAHAKLDQELTGEALRERRREPLPKHVCHRFGQGDYYDRSHGPSSTNTMTITNLMAGAKKLVRFDLYTLPGEPLANKEKQTTESEDVSTQVADG</sequence>
<evidence type="ECO:0000256" key="1">
    <source>
        <dbReference type="SAM" id="MobiDB-lite"/>
    </source>
</evidence>
<reference evidence="2" key="1">
    <citation type="submission" date="2021-05" db="EMBL/GenBank/DDBJ databases">
        <authorList>
            <person name="Stam R."/>
        </authorList>
    </citation>
    <scope>NUCLEOTIDE SEQUENCE</scope>
    <source>
        <strain evidence="2">CS162</strain>
    </source>
</reference>
<dbReference type="RefSeq" id="XP_043167370.1">
    <property type="nucleotide sequence ID" value="XM_043311435.1"/>
</dbReference>
<accession>A0A8J2I0R4</accession>
<proteinExistence type="predicted"/>
<name>A0A8J2I0R4_9PLEO</name>
<dbReference type="OrthoDB" id="3694266at2759"/>
<gene>
    <name evidence="2" type="ORF">ALTATR162_LOCUS3827</name>
</gene>
<evidence type="ECO:0000313" key="2">
    <source>
        <dbReference type="EMBL" id="CAG5155772.1"/>
    </source>
</evidence>
<dbReference type="AlphaFoldDB" id="A0A8J2I0R4"/>
<protein>
    <submittedName>
        <fullName evidence="2">Uncharacterized protein</fullName>
    </submittedName>
</protein>